<keyword evidence="1" id="KW-0812">Transmembrane</keyword>
<feature type="transmembrane region" description="Helical" evidence="1">
    <location>
        <begin position="12"/>
        <end position="33"/>
    </location>
</feature>
<protein>
    <submittedName>
        <fullName evidence="2">Uncharacterized protein</fullName>
    </submittedName>
</protein>
<dbReference type="Proteomes" id="UP001500064">
    <property type="component" value="Unassembled WGS sequence"/>
</dbReference>
<comment type="caution">
    <text evidence="2">The sequence shown here is derived from an EMBL/GenBank/DDBJ whole genome shotgun (WGS) entry which is preliminary data.</text>
</comment>
<evidence type="ECO:0000313" key="2">
    <source>
        <dbReference type="EMBL" id="GAA1694072.1"/>
    </source>
</evidence>
<sequence length="39" mass="4501">MPGEHPKREDRHLAVQAALVIARVGLWIVWILFDPRNPV</sequence>
<dbReference type="EMBL" id="BAAAMU010000197">
    <property type="protein sequence ID" value="GAA1694072.1"/>
    <property type="molecule type" value="Genomic_DNA"/>
</dbReference>
<proteinExistence type="predicted"/>
<gene>
    <name evidence="2" type="ORF">GCM10009733_107360</name>
</gene>
<organism evidence="2 3">
    <name type="scientific">Nonomuraea maheshkhaliensis</name>
    <dbReference type="NCBI Taxonomy" id="419590"/>
    <lineage>
        <taxon>Bacteria</taxon>
        <taxon>Bacillati</taxon>
        <taxon>Actinomycetota</taxon>
        <taxon>Actinomycetes</taxon>
        <taxon>Streptosporangiales</taxon>
        <taxon>Streptosporangiaceae</taxon>
        <taxon>Nonomuraea</taxon>
    </lineage>
</organism>
<reference evidence="2 3" key="1">
    <citation type="journal article" date="2019" name="Int. J. Syst. Evol. Microbiol.">
        <title>The Global Catalogue of Microorganisms (GCM) 10K type strain sequencing project: providing services to taxonomists for standard genome sequencing and annotation.</title>
        <authorList>
            <consortium name="The Broad Institute Genomics Platform"/>
            <consortium name="The Broad Institute Genome Sequencing Center for Infectious Disease"/>
            <person name="Wu L."/>
            <person name="Ma J."/>
        </authorList>
    </citation>
    <scope>NUCLEOTIDE SEQUENCE [LARGE SCALE GENOMIC DNA]</scope>
    <source>
        <strain evidence="2 3">JCM 13929</strain>
    </source>
</reference>
<keyword evidence="3" id="KW-1185">Reference proteome</keyword>
<keyword evidence="1" id="KW-0472">Membrane</keyword>
<accession>A0ABN2HV58</accession>
<evidence type="ECO:0000256" key="1">
    <source>
        <dbReference type="SAM" id="Phobius"/>
    </source>
</evidence>
<name>A0ABN2HV58_9ACTN</name>
<keyword evidence="1" id="KW-1133">Transmembrane helix</keyword>
<evidence type="ECO:0000313" key="3">
    <source>
        <dbReference type="Proteomes" id="UP001500064"/>
    </source>
</evidence>